<keyword evidence="1" id="KW-0732">Signal</keyword>
<dbReference type="InterPro" id="IPR018247">
    <property type="entry name" value="EF_Hand_1_Ca_BS"/>
</dbReference>
<feature type="domain" description="EF-hand" evidence="2">
    <location>
        <begin position="25"/>
        <end position="71"/>
    </location>
</feature>
<name>A0A8A4TJ11_SULCO</name>
<dbReference type="EMBL" id="CP071793">
    <property type="protein sequence ID" value="QTD49184.1"/>
    <property type="molecule type" value="Genomic_DNA"/>
</dbReference>
<evidence type="ECO:0000313" key="4">
    <source>
        <dbReference type="Proteomes" id="UP000663929"/>
    </source>
</evidence>
<evidence type="ECO:0000259" key="2">
    <source>
        <dbReference type="Pfam" id="PF13499"/>
    </source>
</evidence>
<dbReference type="GO" id="GO:0005509">
    <property type="term" value="F:calcium ion binding"/>
    <property type="evidence" value="ECO:0007669"/>
    <property type="project" value="InterPro"/>
</dbReference>
<dbReference type="Proteomes" id="UP000663929">
    <property type="component" value="Chromosome"/>
</dbReference>
<dbReference type="KEGG" id="scor:J3U87_26665"/>
<sequence>MKNMLKLMTALTLIAGFTAIAENASFDSLDADKDGYISQSEAAKDKGLNDQFINLDADEDGKLSRDEFAKYEPSK</sequence>
<evidence type="ECO:0000313" key="3">
    <source>
        <dbReference type="EMBL" id="QTD49184.1"/>
    </source>
</evidence>
<dbReference type="InterPro" id="IPR011992">
    <property type="entry name" value="EF-hand-dom_pair"/>
</dbReference>
<proteinExistence type="predicted"/>
<dbReference type="PROSITE" id="PS00018">
    <property type="entry name" value="EF_HAND_1"/>
    <property type="match status" value="1"/>
</dbReference>
<dbReference type="SUPFAM" id="SSF47473">
    <property type="entry name" value="EF-hand"/>
    <property type="match status" value="1"/>
</dbReference>
<dbReference type="InterPro" id="IPR002048">
    <property type="entry name" value="EF_hand_dom"/>
</dbReference>
<protein>
    <recommendedName>
        <fullName evidence="2">EF-hand domain-containing protein</fullName>
    </recommendedName>
</protein>
<feature type="signal peptide" evidence="1">
    <location>
        <begin position="1"/>
        <end position="21"/>
    </location>
</feature>
<dbReference type="RefSeq" id="WP_237378826.1">
    <property type="nucleotide sequence ID" value="NZ_CP071793.1"/>
</dbReference>
<dbReference type="Gene3D" id="1.10.238.10">
    <property type="entry name" value="EF-hand"/>
    <property type="match status" value="1"/>
</dbReference>
<organism evidence="3 4">
    <name type="scientific">Sulfidibacter corallicola</name>
    <dbReference type="NCBI Taxonomy" id="2818388"/>
    <lineage>
        <taxon>Bacteria</taxon>
        <taxon>Pseudomonadati</taxon>
        <taxon>Acidobacteriota</taxon>
        <taxon>Holophagae</taxon>
        <taxon>Acanthopleuribacterales</taxon>
        <taxon>Acanthopleuribacteraceae</taxon>
        <taxon>Sulfidibacter</taxon>
    </lineage>
</organism>
<evidence type="ECO:0000256" key="1">
    <source>
        <dbReference type="SAM" id="SignalP"/>
    </source>
</evidence>
<dbReference type="AlphaFoldDB" id="A0A8A4TJ11"/>
<gene>
    <name evidence="3" type="ORF">J3U87_26665</name>
</gene>
<accession>A0A8A4TJ11</accession>
<dbReference type="Pfam" id="PF13499">
    <property type="entry name" value="EF-hand_7"/>
    <property type="match status" value="1"/>
</dbReference>
<keyword evidence="4" id="KW-1185">Reference proteome</keyword>
<reference evidence="3" key="1">
    <citation type="submission" date="2021-03" db="EMBL/GenBank/DDBJ databases">
        <title>Acanthopleuribacteraceae sp. M133.</title>
        <authorList>
            <person name="Wang G."/>
        </authorList>
    </citation>
    <scope>NUCLEOTIDE SEQUENCE</scope>
    <source>
        <strain evidence="3">M133</strain>
    </source>
</reference>
<feature type="chain" id="PRO_5035178137" description="EF-hand domain-containing protein" evidence="1">
    <location>
        <begin position="22"/>
        <end position="75"/>
    </location>
</feature>